<evidence type="ECO:0000256" key="1">
    <source>
        <dbReference type="SAM" id="MobiDB-lite"/>
    </source>
</evidence>
<dbReference type="OrthoDB" id="1074428at2759"/>
<protein>
    <recommendedName>
        <fullName evidence="2">DUF4283 domain-containing protein</fullName>
    </recommendedName>
</protein>
<feature type="compositionally biased region" description="Low complexity" evidence="1">
    <location>
        <begin position="590"/>
        <end position="600"/>
    </location>
</feature>
<name>A0A8X7VZ16_BRACI</name>
<feature type="region of interest" description="Disordered" evidence="1">
    <location>
        <begin position="292"/>
        <end position="521"/>
    </location>
</feature>
<proteinExistence type="predicted"/>
<organism evidence="3 4">
    <name type="scientific">Brassica carinata</name>
    <name type="common">Ethiopian mustard</name>
    <name type="synonym">Abyssinian cabbage</name>
    <dbReference type="NCBI Taxonomy" id="52824"/>
    <lineage>
        <taxon>Eukaryota</taxon>
        <taxon>Viridiplantae</taxon>
        <taxon>Streptophyta</taxon>
        <taxon>Embryophyta</taxon>
        <taxon>Tracheophyta</taxon>
        <taxon>Spermatophyta</taxon>
        <taxon>Magnoliopsida</taxon>
        <taxon>eudicotyledons</taxon>
        <taxon>Gunneridae</taxon>
        <taxon>Pentapetalae</taxon>
        <taxon>rosids</taxon>
        <taxon>malvids</taxon>
        <taxon>Brassicales</taxon>
        <taxon>Brassicaceae</taxon>
        <taxon>Brassiceae</taxon>
        <taxon>Brassica</taxon>
    </lineage>
</organism>
<feature type="compositionally biased region" description="Basic and acidic residues" evidence="1">
    <location>
        <begin position="561"/>
        <end position="571"/>
    </location>
</feature>
<dbReference type="EMBL" id="JAAMPC010000003">
    <property type="protein sequence ID" value="KAG2320281.1"/>
    <property type="molecule type" value="Genomic_DNA"/>
</dbReference>
<feature type="compositionally biased region" description="Basic and acidic residues" evidence="1">
    <location>
        <begin position="292"/>
        <end position="308"/>
    </location>
</feature>
<evidence type="ECO:0000259" key="2">
    <source>
        <dbReference type="Pfam" id="PF14111"/>
    </source>
</evidence>
<dbReference type="Proteomes" id="UP000886595">
    <property type="component" value="Unassembled WGS sequence"/>
</dbReference>
<sequence>MSQSLLNSTKNKSQVQEEEDDDLVILPDVDNSELIARFKLSLVGRLFNKERRSVESLLALLPRPSIWDVEGRVRGLDLGNHRFQLDFDSEEDLQKVLSKRPCHYNKWSFALERWAPHIGDSFPNTITFWVTAMGIPTHFWLEPIFRALGKRLGQVGLVEAKTAKFQVGINADLPLKFSLRAQLPTGEIVPVSLEYVNLHRWCHSCHLISHEDETCPLLTEEQREQFRLSKEANKDQGQAYRKEVNRFGDLSKRPSSVVPKLPSYHERRSGEGTQRDNRDSVWKRIDSRYAHRDDHREITRRVPRDRDVPPTSKETYNKRRYDESFTASRHREETRKAEREHVPASQSSKGERASEDPRVLKPAQPSPSSDPPRPPLEHSLLAKQITSSPDHVRERPFRLALKQKSSGDLKLKNKVSDLGDSSESVSSAQKSLRFADDPNRSSSKTLDSLPPASSEEKKKKSWYELTMEEEAEALEKDSKKEEAPRNLEAKEKSFAVEDPNGEKILEEEDWMLDGDNFDDDDLMEDDELLYEENQKEKEIVSPGAMETTPNSREVPTDPIDNLEKETAEERQIGTGGGVTPYEPRHRREGSSSSRALQSPSLKKKGSPIPLTAGLSLKKRNFLLGRASPKLRESKVTLPPGPSPAMGNSTKMKDEGNEGVLSKTIIKAAKVESRPPKIPK</sequence>
<feature type="compositionally biased region" description="Acidic residues" evidence="1">
    <location>
        <begin position="505"/>
        <end position="521"/>
    </location>
</feature>
<gene>
    <name evidence="3" type="ORF">Bca52824_013494</name>
</gene>
<feature type="compositionally biased region" description="Basic and acidic residues" evidence="1">
    <location>
        <begin position="315"/>
        <end position="342"/>
    </location>
</feature>
<feature type="compositionally biased region" description="Pro residues" evidence="1">
    <location>
        <begin position="364"/>
        <end position="374"/>
    </location>
</feature>
<feature type="compositionally biased region" description="Basic and acidic residues" evidence="1">
    <location>
        <begin position="349"/>
        <end position="359"/>
    </location>
</feature>
<dbReference type="PANTHER" id="PTHR31286">
    <property type="entry name" value="GLYCINE-RICH CELL WALL STRUCTURAL PROTEIN 1.8-LIKE"/>
    <property type="match status" value="1"/>
</dbReference>
<feature type="compositionally biased region" description="Basic and acidic residues" evidence="1">
    <location>
        <begin position="405"/>
        <end position="417"/>
    </location>
</feature>
<feature type="compositionally biased region" description="Basic and acidic residues" evidence="1">
    <location>
        <begin position="263"/>
        <end position="279"/>
    </location>
</feature>
<dbReference type="PANTHER" id="PTHR31286:SF132">
    <property type="entry name" value="DUF4283 DOMAIN-CONTAINING PROTEIN"/>
    <property type="match status" value="1"/>
</dbReference>
<feature type="domain" description="DUF4283" evidence="2">
    <location>
        <begin position="36"/>
        <end position="118"/>
    </location>
</feature>
<keyword evidence="4" id="KW-1185">Reference proteome</keyword>
<feature type="compositionally biased region" description="Low complexity" evidence="1">
    <location>
        <begin position="418"/>
        <end position="427"/>
    </location>
</feature>
<dbReference type="AlphaFoldDB" id="A0A8X7VZ16"/>
<dbReference type="InterPro" id="IPR025558">
    <property type="entry name" value="DUF4283"/>
</dbReference>
<feature type="region of interest" description="Disordered" evidence="1">
    <location>
        <begin position="244"/>
        <end position="279"/>
    </location>
</feature>
<comment type="caution">
    <text evidence="3">The sequence shown here is derived from an EMBL/GenBank/DDBJ whole genome shotgun (WGS) entry which is preliminary data.</text>
</comment>
<dbReference type="InterPro" id="IPR040256">
    <property type="entry name" value="At4g02000-like"/>
</dbReference>
<accession>A0A8X7VZ16</accession>
<evidence type="ECO:0000313" key="3">
    <source>
        <dbReference type="EMBL" id="KAG2320281.1"/>
    </source>
</evidence>
<feature type="compositionally biased region" description="Basic and acidic residues" evidence="1">
    <location>
        <begin position="473"/>
        <end position="504"/>
    </location>
</feature>
<evidence type="ECO:0000313" key="4">
    <source>
        <dbReference type="Proteomes" id="UP000886595"/>
    </source>
</evidence>
<dbReference type="Pfam" id="PF14111">
    <property type="entry name" value="DUF4283"/>
    <property type="match status" value="1"/>
</dbReference>
<reference evidence="3 4" key="1">
    <citation type="submission" date="2020-02" db="EMBL/GenBank/DDBJ databases">
        <authorList>
            <person name="Ma Q."/>
            <person name="Huang Y."/>
            <person name="Song X."/>
            <person name="Pei D."/>
        </authorList>
    </citation>
    <scope>NUCLEOTIDE SEQUENCE [LARGE SCALE GENOMIC DNA]</scope>
    <source>
        <strain evidence="3">Sxm20200214</strain>
        <tissue evidence="3">Leaf</tissue>
    </source>
</reference>
<feature type="region of interest" description="Disordered" evidence="1">
    <location>
        <begin position="533"/>
        <end position="659"/>
    </location>
</feature>